<dbReference type="Proteomes" id="UP000325313">
    <property type="component" value="Unassembled WGS sequence"/>
</dbReference>
<dbReference type="EMBL" id="VDEP01000441">
    <property type="protein sequence ID" value="KAA1081488.1"/>
    <property type="molecule type" value="Genomic_DNA"/>
</dbReference>
<proteinExistence type="predicted"/>
<comment type="caution">
    <text evidence="1">The sequence shown here is derived from an EMBL/GenBank/DDBJ whole genome shotgun (WGS) entry which is preliminary data.</text>
</comment>
<evidence type="ECO:0000313" key="1">
    <source>
        <dbReference type="EMBL" id="KAA1081488.1"/>
    </source>
</evidence>
<dbReference type="AlphaFoldDB" id="A0A5B0MZX5"/>
<gene>
    <name evidence="1" type="ORF">PGTUg99_005374</name>
</gene>
<protein>
    <submittedName>
        <fullName evidence="1">Uncharacterized protein</fullName>
    </submittedName>
</protein>
<accession>A0A5B0MZX5</accession>
<organism evidence="1 2">
    <name type="scientific">Puccinia graminis f. sp. tritici</name>
    <dbReference type="NCBI Taxonomy" id="56615"/>
    <lineage>
        <taxon>Eukaryota</taxon>
        <taxon>Fungi</taxon>
        <taxon>Dikarya</taxon>
        <taxon>Basidiomycota</taxon>
        <taxon>Pucciniomycotina</taxon>
        <taxon>Pucciniomycetes</taxon>
        <taxon>Pucciniales</taxon>
        <taxon>Pucciniaceae</taxon>
        <taxon>Puccinia</taxon>
    </lineage>
</organism>
<evidence type="ECO:0000313" key="2">
    <source>
        <dbReference type="Proteomes" id="UP000325313"/>
    </source>
</evidence>
<reference evidence="1 2" key="1">
    <citation type="submission" date="2019-05" db="EMBL/GenBank/DDBJ databases">
        <title>Emergence of the Ug99 lineage of the wheat stem rust pathogen through somatic hybridization.</title>
        <authorList>
            <person name="Li F."/>
            <person name="Upadhyaya N.M."/>
            <person name="Sperschneider J."/>
            <person name="Matny O."/>
            <person name="Nguyen-Phuc H."/>
            <person name="Mago R."/>
            <person name="Raley C."/>
            <person name="Miller M.E."/>
            <person name="Silverstein K.A.T."/>
            <person name="Henningsen E."/>
            <person name="Hirsch C.D."/>
            <person name="Visser B."/>
            <person name="Pretorius Z.A."/>
            <person name="Steffenson B.J."/>
            <person name="Schwessinger B."/>
            <person name="Dodds P.N."/>
            <person name="Figueroa M."/>
        </authorList>
    </citation>
    <scope>NUCLEOTIDE SEQUENCE [LARGE SCALE GENOMIC DNA]</scope>
    <source>
        <strain evidence="1 2">Ug99</strain>
    </source>
</reference>
<sequence length="142" mass="16424">MPSYRVVSVRIRVAMCRLEGEFFGFCHSSKGTLNDENATGQCVVKLEKTLAIEIPGIFEFSWCLTSVPQVLSVDSISRVVTHSSPTLIWRDFLNHQIGRPGRYAIFRRDELEMGSSLYQSVHLQPRYKVRLMTWISRHRLHL</sequence>
<name>A0A5B0MZX5_PUCGR</name>